<evidence type="ECO:0000313" key="4">
    <source>
        <dbReference type="EMBL" id="MCU7378639.1"/>
    </source>
</evidence>
<proteinExistence type="predicted"/>
<dbReference type="Pfam" id="PF08386">
    <property type="entry name" value="Abhydrolase_4"/>
    <property type="match status" value="1"/>
</dbReference>
<dbReference type="InterPro" id="IPR029058">
    <property type="entry name" value="AB_hydrolase_fold"/>
</dbReference>
<name>A0A9J6QUP5_9FIRM</name>
<dbReference type="RefSeq" id="WP_253020006.1">
    <property type="nucleotide sequence ID" value="NZ_JAOSHN010000003.1"/>
</dbReference>
<dbReference type="PROSITE" id="PS51257">
    <property type="entry name" value="PROKAR_LIPOPROTEIN"/>
    <property type="match status" value="1"/>
</dbReference>
<dbReference type="EMBL" id="JAOSHN010000003">
    <property type="protein sequence ID" value="MCU7378639.1"/>
    <property type="molecule type" value="Genomic_DNA"/>
</dbReference>
<dbReference type="SUPFAM" id="SSF53474">
    <property type="entry name" value="alpha/beta-Hydrolases"/>
    <property type="match status" value="1"/>
</dbReference>
<dbReference type="GO" id="GO:0016787">
    <property type="term" value="F:hydrolase activity"/>
    <property type="evidence" value="ECO:0007669"/>
    <property type="project" value="UniProtKB-KW"/>
</dbReference>
<comment type="caution">
    <text evidence="4">The sequence shown here is derived from an EMBL/GenBank/DDBJ whole genome shotgun (WGS) entry which is preliminary data.</text>
</comment>
<evidence type="ECO:0000313" key="5">
    <source>
        <dbReference type="Proteomes" id="UP001065549"/>
    </source>
</evidence>
<keyword evidence="1" id="KW-0732">Signal</keyword>
<dbReference type="InterPro" id="IPR022742">
    <property type="entry name" value="Hydrolase_4"/>
</dbReference>
<accession>A0A9J6QUP5</accession>
<dbReference type="AlphaFoldDB" id="A0A9J6QUP5"/>
<feature type="signal peptide" evidence="1">
    <location>
        <begin position="1"/>
        <end position="22"/>
    </location>
</feature>
<sequence>MRRKIRIAVCLLLIAACFSGCGGGGQQRAQTMGLGDAKAVKTRIDYTIYELTFQRDNLNIYGQLYLPAGDEKTYPTVIIGHGFGSTYRNSATDCKAFAKAGIASFAFDFCGGSEDSNSDGDMDDMTVFTESADMEAVLKGIRTYDFVDKDNVFLLGKSLGGQAAALLAPRKSEDIRGMVLFYPYMINMGGRDFDLFGKIAEYEEDVLIVQGTEDKAVPVELSRKTAEAYKSARLVELDGAGHGFRDDEDRKKADEAAIDYIRKKVSEK</sequence>
<dbReference type="InterPro" id="IPR013595">
    <property type="entry name" value="Pept_S33_TAP-like_C"/>
</dbReference>
<keyword evidence="4" id="KW-0378">Hydrolase</keyword>
<dbReference type="Pfam" id="PF12146">
    <property type="entry name" value="Hydrolase_4"/>
    <property type="match status" value="1"/>
</dbReference>
<feature type="domain" description="Peptidase S33 tripeptidyl aminopeptidase-like C-terminal" evidence="2">
    <location>
        <begin position="203"/>
        <end position="263"/>
    </location>
</feature>
<dbReference type="Gene3D" id="3.40.50.1820">
    <property type="entry name" value="alpha/beta hydrolase"/>
    <property type="match status" value="1"/>
</dbReference>
<dbReference type="PANTHER" id="PTHR22946">
    <property type="entry name" value="DIENELACTONE HYDROLASE DOMAIN-CONTAINING PROTEIN-RELATED"/>
    <property type="match status" value="1"/>
</dbReference>
<feature type="domain" description="Serine aminopeptidase S33" evidence="3">
    <location>
        <begin position="76"/>
        <end position="185"/>
    </location>
</feature>
<protein>
    <submittedName>
        <fullName evidence="4">Alpha/beta hydrolase</fullName>
    </submittedName>
</protein>
<evidence type="ECO:0000256" key="1">
    <source>
        <dbReference type="SAM" id="SignalP"/>
    </source>
</evidence>
<keyword evidence="5" id="KW-1185">Reference proteome</keyword>
<gene>
    <name evidence="4" type="ORF">OBO34_09765</name>
</gene>
<evidence type="ECO:0000259" key="2">
    <source>
        <dbReference type="Pfam" id="PF08386"/>
    </source>
</evidence>
<evidence type="ECO:0000259" key="3">
    <source>
        <dbReference type="Pfam" id="PF12146"/>
    </source>
</evidence>
<feature type="chain" id="PRO_5039948369" evidence="1">
    <location>
        <begin position="23"/>
        <end position="268"/>
    </location>
</feature>
<reference evidence="4" key="1">
    <citation type="submission" date="2022-09" db="EMBL/GenBank/DDBJ databases">
        <title>Culturomic study of gut microbiota in children with autism spectrum disorder.</title>
        <authorList>
            <person name="Efimov B.A."/>
            <person name="Chaplin A.V."/>
            <person name="Sokolova S.R."/>
            <person name="Pikina A.P."/>
            <person name="Korzhanova M."/>
            <person name="Belova V."/>
            <person name="Korostin D."/>
        </authorList>
    </citation>
    <scope>NUCLEOTIDE SEQUENCE</scope>
    <source>
        <strain evidence="4">ASD5510</strain>
    </source>
</reference>
<dbReference type="Proteomes" id="UP001065549">
    <property type="component" value="Unassembled WGS sequence"/>
</dbReference>
<organism evidence="4 5">
    <name type="scientific">Hominibacterium faecale</name>
    <dbReference type="NCBI Taxonomy" id="2839743"/>
    <lineage>
        <taxon>Bacteria</taxon>
        <taxon>Bacillati</taxon>
        <taxon>Bacillota</taxon>
        <taxon>Clostridia</taxon>
        <taxon>Peptostreptococcales</taxon>
        <taxon>Anaerovoracaceae</taxon>
        <taxon>Hominibacterium</taxon>
    </lineage>
</organism>
<dbReference type="InterPro" id="IPR050261">
    <property type="entry name" value="FrsA_esterase"/>
</dbReference>